<dbReference type="EMBL" id="CADCVQ010000063">
    <property type="protein sequence ID" value="CAA9491014.1"/>
    <property type="molecule type" value="Genomic_DNA"/>
</dbReference>
<feature type="signal peptide" evidence="1">
    <location>
        <begin position="1"/>
        <end position="24"/>
    </location>
</feature>
<dbReference type="SUPFAM" id="SSF51004">
    <property type="entry name" value="C-terminal (heme d1) domain of cytochrome cd1-nitrite reductase"/>
    <property type="match status" value="1"/>
</dbReference>
<dbReference type="Pfam" id="PF02225">
    <property type="entry name" value="PA"/>
    <property type="match status" value="1"/>
</dbReference>
<dbReference type="Pfam" id="PF08309">
    <property type="entry name" value="LVIVD"/>
    <property type="match status" value="1"/>
</dbReference>
<accession>A0A6J4SGC6</accession>
<proteinExistence type="predicted"/>
<keyword evidence="1" id="KW-0732">Signal</keyword>
<evidence type="ECO:0000259" key="2">
    <source>
        <dbReference type="Pfam" id="PF02225"/>
    </source>
</evidence>
<sequence>MAKRHTFLAAATAALAAFAAPAYAHHPDHASGSKEMFEGEGVVHGDQHGGNEGHLPPVRYGVNLIGKAEVTNPTGAGNDGRVADVSAYGNYAFLTAFRDPTCERGGAHVIDMSAPRAPSEVQEAFMDTTPGNYAGEGSQTLRMKNRYFNGVLFIHNNETCPGAPQPTAPRTRGGINIWDVTDARAPKPLAMHAGDYTNPGGGGDDQANQTHSAFAWTNEFTGRTYVVLVDDEETTDLDIMDITNPRNPQLVNDSLDLDEPPFSVQQETPENLTSVFSHDMTVKKIGRRYVMNASYWDGGYVLLDVTDPQPGEVSLIAESDFPALDEQRLARGQEISPEGNAHQSEFSPDNRFLLGTDEDFNPYRVVATITSGPAQGATFNAASASATPPIDEETSITGRPTFVGTACEPLPAGSGVALIERGVCTFQQKLDTIEAAGYTGGIVFNAMREDCQGLITMLAEGDIPFVFTDRLAGLRLLQVAGVNETTACTTATPAPGTAAAMATIEAVFDGWGYLRLFGTDVPGRPGTTGSIEQIDTFAIPESQDARYSTRFGDLSVHEVAMDPDQSSRLAYVSYYAGGFRILRYGRNGLQEVGAFIDEGGNNFWGVEVHKMRGRQYVLASDRDYGLYIFRPRPRR</sequence>
<dbReference type="InterPro" id="IPR013211">
    <property type="entry name" value="LVIVD"/>
</dbReference>
<reference evidence="3" key="1">
    <citation type="submission" date="2020-02" db="EMBL/GenBank/DDBJ databases">
        <authorList>
            <person name="Meier V. D."/>
        </authorList>
    </citation>
    <scope>NUCLEOTIDE SEQUENCE</scope>
    <source>
        <strain evidence="3">AVDCRST_MAG67</strain>
    </source>
</reference>
<evidence type="ECO:0000313" key="3">
    <source>
        <dbReference type="EMBL" id="CAA9491014.1"/>
    </source>
</evidence>
<dbReference type="InterPro" id="IPR011048">
    <property type="entry name" value="Haem_d1_sf"/>
</dbReference>
<dbReference type="AlphaFoldDB" id="A0A6J4SGC6"/>
<dbReference type="InterPro" id="IPR003137">
    <property type="entry name" value="PA_domain"/>
</dbReference>
<organism evidence="3">
    <name type="scientific">uncultured Solirubrobacteraceae bacterium</name>
    <dbReference type="NCBI Taxonomy" id="1162706"/>
    <lineage>
        <taxon>Bacteria</taxon>
        <taxon>Bacillati</taxon>
        <taxon>Actinomycetota</taxon>
        <taxon>Thermoleophilia</taxon>
        <taxon>Solirubrobacterales</taxon>
        <taxon>Solirubrobacteraceae</taxon>
        <taxon>environmental samples</taxon>
    </lineage>
</organism>
<gene>
    <name evidence="3" type="ORF">AVDCRST_MAG67-1376</name>
</gene>
<evidence type="ECO:0000256" key="1">
    <source>
        <dbReference type="SAM" id="SignalP"/>
    </source>
</evidence>
<name>A0A6J4SGC6_9ACTN</name>
<protein>
    <recommendedName>
        <fullName evidence="2">PA domain-containing protein</fullName>
    </recommendedName>
</protein>
<feature type="domain" description="PA" evidence="2">
    <location>
        <begin position="415"/>
        <end position="476"/>
    </location>
</feature>
<feature type="chain" id="PRO_5027046083" description="PA domain-containing protein" evidence="1">
    <location>
        <begin position="25"/>
        <end position="635"/>
    </location>
</feature>
<dbReference type="Gene3D" id="3.50.30.30">
    <property type="match status" value="1"/>
</dbReference>